<proteinExistence type="predicted"/>
<keyword evidence="1" id="KW-0812">Transmembrane</keyword>
<keyword evidence="1" id="KW-1133">Transmembrane helix</keyword>
<accession>A0A6G9GZ52</accession>
<dbReference type="EMBL" id="CP050177">
    <property type="protein sequence ID" value="QIQ03563.1"/>
    <property type="molecule type" value="Genomic_DNA"/>
</dbReference>
<feature type="transmembrane region" description="Helical" evidence="1">
    <location>
        <begin position="95"/>
        <end position="114"/>
    </location>
</feature>
<feature type="transmembrane region" description="Helical" evidence="1">
    <location>
        <begin position="65"/>
        <end position="83"/>
    </location>
</feature>
<gene>
    <name evidence="2" type="ORF">HA039_15610</name>
</gene>
<organism evidence="2 3">
    <name type="scientific">Streptomyces liangshanensis</name>
    <dbReference type="NCBI Taxonomy" id="2717324"/>
    <lineage>
        <taxon>Bacteria</taxon>
        <taxon>Bacillati</taxon>
        <taxon>Actinomycetota</taxon>
        <taxon>Actinomycetes</taxon>
        <taxon>Kitasatosporales</taxon>
        <taxon>Streptomycetaceae</taxon>
        <taxon>Streptomyces</taxon>
    </lineage>
</organism>
<sequence>MNAPEAKREAPAPKPAPGFAPGCGWYALTPGLAALGVYGATVWTARSWASCPLGNDASNAIGLQLLMPVMWICVTLPVLLLQLALRRGPLRGSRVVMWLVPCVAVVALALLYRWGMGWPYHPPGGQCAEGYPLFPFTGTTGPRSVE</sequence>
<dbReference type="KEGG" id="slia:HA039_15610"/>
<dbReference type="Proteomes" id="UP000501179">
    <property type="component" value="Chromosome"/>
</dbReference>
<dbReference type="RefSeq" id="WP_167029660.1">
    <property type="nucleotide sequence ID" value="NZ_CP050177.1"/>
</dbReference>
<evidence type="ECO:0000313" key="3">
    <source>
        <dbReference type="Proteomes" id="UP000501179"/>
    </source>
</evidence>
<evidence type="ECO:0000313" key="2">
    <source>
        <dbReference type="EMBL" id="QIQ03563.1"/>
    </source>
</evidence>
<keyword evidence="3" id="KW-1185">Reference proteome</keyword>
<keyword evidence="1" id="KW-0472">Membrane</keyword>
<reference evidence="2 3" key="1">
    <citation type="submission" date="2020-03" db="EMBL/GenBank/DDBJ databases">
        <title>A novel species.</title>
        <authorList>
            <person name="Gao J."/>
        </authorList>
    </citation>
    <scope>NUCLEOTIDE SEQUENCE [LARGE SCALE GENOMIC DNA]</scope>
    <source>
        <strain evidence="2 3">QMT-12</strain>
    </source>
</reference>
<protein>
    <submittedName>
        <fullName evidence="2">Uncharacterized protein</fullName>
    </submittedName>
</protein>
<name>A0A6G9GZ52_9ACTN</name>
<feature type="transmembrane region" description="Helical" evidence="1">
    <location>
        <begin position="23"/>
        <end position="45"/>
    </location>
</feature>
<evidence type="ECO:0000256" key="1">
    <source>
        <dbReference type="SAM" id="Phobius"/>
    </source>
</evidence>
<dbReference type="AlphaFoldDB" id="A0A6G9GZ52"/>